<organism evidence="2 3">
    <name type="scientific">Moraxella caprae</name>
    <dbReference type="NCBI Taxonomy" id="90240"/>
    <lineage>
        <taxon>Bacteria</taxon>
        <taxon>Pseudomonadati</taxon>
        <taxon>Pseudomonadota</taxon>
        <taxon>Gammaproteobacteria</taxon>
        <taxon>Moraxellales</taxon>
        <taxon>Moraxellaceae</taxon>
        <taxon>Moraxella</taxon>
    </lineage>
</organism>
<dbReference type="Proteomes" id="UP000254065">
    <property type="component" value="Unassembled WGS sequence"/>
</dbReference>
<keyword evidence="1" id="KW-0472">Membrane</keyword>
<proteinExistence type="predicted"/>
<accession>A0A378QZZ0</accession>
<feature type="transmembrane region" description="Helical" evidence="1">
    <location>
        <begin position="54"/>
        <end position="75"/>
    </location>
</feature>
<dbReference type="EMBL" id="UGQB01000004">
    <property type="protein sequence ID" value="STZ08572.1"/>
    <property type="molecule type" value="Genomic_DNA"/>
</dbReference>
<gene>
    <name evidence="2" type="ORF">NCTC12877_01576</name>
</gene>
<dbReference type="STRING" id="1122244.GCA_000426885_00038"/>
<dbReference type="AlphaFoldDB" id="A0A378QZZ0"/>
<reference evidence="2 3" key="1">
    <citation type="submission" date="2018-06" db="EMBL/GenBank/DDBJ databases">
        <authorList>
            <consortium name="Pathogen Informatics"/>
            <person name="Doyle S."/>
        </authorList>
    </citation>
    <scope>NUCLEOTIDE SEQUENCE [LARGE SCALE GENOMIC DNA]</scope>
    <source>
        <strain evidence="2 3">NCTC12877</strain>
    </source>
</reference>
<sequence length="76" mass="8902">MNTSPFSNEQSHSKDKHPALSVSEYLWLQHEKKRLAQMDMDIVRMQYRQDRQSAWIALLILTVIVLAIGLVFTLIF</sequence>
<keyword evidence="1" id="KW-1133">Transmembrane helix</keyword>
<protein>
    <submittedName>
        <fullName evidence="2">Uncharacterized protein</fullName>
    </submittedName>
</protein>
<evidence type="ECO:0000313" key="3">
    <source>
        <dbReference type="Proteomes" id="UP000254065"/>
    </source>
</evidence>
<evidence type="ECO:0000256" key="1">
    <source>
        <dbReference type="SAM" id="Phobius"/>
    </source>
</evidence>
<dbReference type="RefSeq" id="WP_029102004.1">
    <property type="nucleotide sequence ID" value="NZ_UGQB01000004.1"/>
</dbReference>
<keyword evidence="3" id="KW-1185">Reference proteome</keyword>
<keyword evidence="1" id="KW-0812">Transmembrane</keyword>
<name>A0A378QZZ0_9GAMM</name>
<evidence type="ECO:0000313" key="2">
    <source>
        <dbReference type="EMBL" id="STZ08572.1"/>
    </source>
</evidence>